<dbReference type="Proteomes" id="UP001443914">
    <property type="component" value="Unassembled WGS sequence"/>
</dbReference>
<dbReference type="InterPro" id="IPR023753">
    <property type="entry name" value="FAD/NAD-binding_dom"/>
</dbReference>
<dbReference type="GO" id="GO:0004148">
    <property type="term" value="F:dihydrolipoyl dehydrogenase (NADH) activity"/>
    <property type="evidence" value="ECO:0007669"/>
    <property type="project" value="TreeGrafter"/>
</dbReference>
<dbReference type="InterPro" id="IPR036188">
    <property type="entry name" value="FAD/NAD-bd_sf"/>
</dbReference>
<keyword evidence="3" id="KW-1185">Reference proteome</keyword>
<dbReference type="GO" id="GO:0005739">
    <property type="term" value="C:mitochondrion"/>
    <property type="evidence" value="ECO:0007669"/>
    <property type="project" value="TreeGrafter"/>
</dbReference>
<dbReference type="Pfam" id="PF07992">
    <property type="entry name" value="Pyr_redox_2"/>
    <property type="match status" value="1"/>
</dbReference>
<dbReference type="PRINTS" id="PR00411">
    <property type="entry name" value="PNDRDTASEI"/>
</dbReference>
<dbReference type="GO" id="GO:0045252">
    <property type="term" value="C:oxoglutarate dehydrogenase complex"/>
    <property type="evidence" value="ECO:0007669"/>
    <property type="project" value="TreeGrafter"/>
</dbReference>
<feature type="domain" description="FAD/NAD(P)-binding" evidence="1">
    <location>
        <begin position="3"/>
        <end position="114"/>
    </location>
</feature>
<gene>
    <name evidence="2" type="ORF">RND81_10G125500</name>
</gene>
<dbReference type="PRINTS" id="PR00368">
    <property type="entry name" value="FADPNR"/>
</dbReference>
<dbReference type="PANTHER" id="PTHR22912:SF223">
    <property type="entry name" value="DIHYDROLIPOYL DEHYDROGENASE 1, MITOCHONDRIAL"/>
    <property type="match status" value="1"/>
</dbReference>
<comment type="caution">
    <text evidence="2">The sequence shown here is derived from an EMBL/GenBank/DDBJ whole genome shotgun (WGS) entry which is preliminary data.</text>
</comment>
<dbReference type="Gene3D" id="3.50.50.60">
    <property type="entry name" value="FAD/NAD(P)-binding domain"/>
    <property type="match status" value="1"/>
</dbReference>
<dbReference type="GO" id="GO:0050660">
    <property type="term" value="F:flavin adenine dinucleotide binding"/>
    <property type="evidence" value="ECO:0007669"/>
    <property type="project" value="TreeGrafter"/>
</dbReference>
<dbReference type="SUPFAM" id="SSF51905">
    <property type="entry name" value="FAD/NAD(P)-binding domain"/>
    <property type="match status" value="1"/>
</dbReference>
<sequence length="206" mass="22611">MEGEVRKYFQCSLEKKGLNFKLKTKVFSVDTSGDVAKLTLEPSAGGEHTTFEEDVVLVSAGHVPFTEGLGLDKLGVEMGKVGRILVNERFASNVPGVYAIGDDIPGPMLAHKEEEDGVACVEFIAAKHGHVDYDLVPGVVYTHSEVASVGKIKEQVKSLSFKHWCKDERYRPKVKDRDGYPCFILVSKGTAQAVKYSISFPVSRCN</sequence>
<dbReference type="PANTHER" id="PTHR22912">
    <property type="entry name" value="DISULFIDE OXIDOREDUCTASE"/>
    <property type="match status" value="1"/>
</dbReference>
<evidence type="ECO:0000259" key="1">
    <source>
        <dbReference type="Pfam" id="PF07992"/>
    </source>
</evidence>
<name>A0AAW1I1C0_SAPOF</name>
<dbReference type="InterPro" id="IPR050151">
    <property type="entry name" value="Class-I_Pyr_Nuc-Dis_Oxidored"/>
</dbReference>
<protein>
    <recommendedName>
        <fullName evidence="1">FAD/NAD(P)-binding domain-containing protein</fullName>
    </recommendedName>
</protein>
<evidence type="ECO:0000313" key="3">
    <source>
        <dbReference type="Proteomes" id="UP001443914"/>
    </source>
</evidence>
<accession>A0AAW1I1C0</accession>
<organism evidence="2 3">
    <name type="scientific">Saponaria officinalis</name>
    <name type="common">Common soapwort</name>
    <name type="synonym">Lychnis saponaria</name>
    <dbReference type="NCBI Taxonomy" id="3572"/>
    <lineage>
        <taxon>Eukaryota</taxon>
        <taxon>Viridiplantae</taxon>
        <taxon>Streptophyta</taxon>
        <taxon>Embryophyta</taxon>
        <taxon>Tracheophyta</taxon>
        <taxon>Spermatophyta</taxon>
        <taxon>Magnoliopsida</taxon>
        <taxon>eudicotyledons</taxon>
        <taxon>Gunneridae</taxon>
        <taxon>Pentapetalae</taxon>
        <taxon>Caryophyllales</taxon>
        <taxon>Caryophyllaceae</taxon>
        <taxon>Caryophylleae</taxon>
        <taxon>Saponaria</taxon>
    </lineage>
</organism>
<evidence type="ECO:0000313" key="2">
    <source>
        <dbReference type="EMBL" id="KAK9683236.1"/>
    </source>
</evidence>
<proteinExistence type="predicted"/>
<dbReference type="GO" id="GO:0006103">
    <property type="term" value="P:2-oxoglutarate metabolic process"/>
    <property type="evidence" value="ECO:0007669"/>
    <property type="project" value="TreeGrafter"/>
</dbReference>
<dbReference type="EMBL" id="JBDFQZ010000010">
    <property type="protein sequence ID" value="KAK9683236.1"/>
    <property type="molecule type" value="Genomic_DNA"/>
</dbReference>
<dbReference type="AlphaFoldDB" id="A0AAW1I1C0"/>
<reference evidence="2" key="1">
    <citation type="submission" date="2024-03" db="EMBL/GenBank/DDBJ databases">
        <title>WGS assembly of Saponaria officinalis var. Norfolk2.</title>
        <authorList>
            <person name="Jenkins J."/>
            <person name="Shu S."/>
            <person name="Grimwood J."/>
            <person name="Barry K."/>
            <person name="Goodstein D."/>
            <person name="Schmutz J."/>
            <person name="Leebens-Mack J."/>
            <person name="Osbourn A."/>
        </authorList>
    </citation>
    <scope>NUCLEOTIDE SEQUENCE [LARGE SCALE GENOMIC DNA]</scope>
    <source>
        <strain evidence="2">JIC</strain>
    </source>
</reference>